<dbReference type="CDD" id="cd02149">
    <property type="entry name" value="NfsB-like"/>
    <property type="match status" value="1"/>
</dbReference>
<evidence type="ECO:0000256" key="3">
    <source>
        <dbReference type="ARBA" id="ARBA00022630"/>
    </source>
</evidence>
<reference evidence="9 10" key="1">
    <citation type="submission" date="2021-02" db="EMBL/GenBank/DDBJ databases">
        <title>Complete genome of Desulfoluna sp. strain ASN36.</title>
        <authorList>
            <person name="Takahashi A."/>
            <person name="Kojima H."/>
            <person name="Fukui M."/>
        </authorList>
    </citation>
    <scope>NUCLEOTIDE SEQUENCE [LARGE SCALE GENOMIC DNA]</scope>
    <source>
        <strain evidence="9 10">ASN36</strain>
    </source>
</reference>
<dbReference type="NCBIfam" id="NF008275">
    <property type="entry name" value="PRK11053.1"/>
    <property type="match status" value="1"/>
</dbReference>
<keyword evidence="10" id="KW-1185">Reference proteome</keyword>
<dbReference type="EMBL" id="AP024488">
    <property type="protein sequence ID" value="BCS96963.1"/>
    <property type="molecule type" value="Genomic_DNA"/>
</dbReference>
<evidence type="ECO:0000256" key="6">
    <source>
        <dbReference type="ARBA" id="ARBA00023002"/>
    </source>
</evidence>
<dbReference type="InterPro" id="IPR000415">
    <property type="entry name" value="Nitroreductase-like"/>
</dbReference>
<evidence type="ECO:0000256" key="7">
    <source>
        <dbReference type="ARBA" id="ARBA00023027"/>
    </source>
</evidence>
<dbReference type="InterPro" id="IPR033878">
    <property type="entry name" value="NfsB-like"/>
</dbReference>
<dbReference type="InterPro" id="IPR029479">
    <property type="entry name" value="Nitroreductase"/>
</dbReference>
<comment type="cofactor">
    <cofactor evidence="1">
        <name>FMN</name>
        <dbReference type="ChEBI" id="CHEBI:58210"/>
    </cofactor>
</comment>
<evidence type="ECO:0000259" key="8">
    <source>
        <dbReference type="Pfam" id="PF00881"/>
    </source>
</evidence>
<evidence type="ECO:0000256" key="1">
    <source>
        <dbReference type="ARBA" id="ARBA00001917"/>
    </source>
</evidence>
<evidence type="ECO:0000256" key="2">
    <source>
        <dbReference type="ARBA" id="ARBA00007118"/>
    </source>
</evidence>
<dbReference type="PANTHER" id="PTHR23026:SF125">
    <property type="entry name" value="OXYGEN-INSENSITIVE NAD(P)H NITROREDUCTASE"/>
    <property type="match status" value="1"/>
</dbReference>
<dbReference type="RefSeq" id="WP_236888397.1">
    <property type="nucleotide sequence ID" value="NZ_AP024488.1"/>
</dbReference>
<keyword evidence="3" id="KW-0285">Flavoprotein</keyword>
<evidence type="ECO:0000256" key="5">
    <source>
        <dbReference type="ARBA" id="ARBA00022857"/>
    </source>
</evidence>
<dbReference type="SUPFAM" id="SSF55469">
    <property type="entry name" value="FMN-dependent nitroreductase-like"/>
    <property type="match status" value="1"/>
</dbReference>
<evidence type="ECO:0000313" key="10">
    <source>
        <dbReference type="Proteomes" id="UP001320148"/>
    </source>
</evidence>
<dbReference type="InterPro" id="IPR050627">
    <property type="entry name" value="Nitroreductase/BluB"/>
</dbReference>
<keyword evidence="7" id="KW-0520">NAD</keyword>
<organism evidence="9 10">
    <name type="scientific">Desulfoluna limicola</name>
    <dbReference type="NCBI Taxonomy" id="2810562"/>
    <lineage>
        <taxon>Bacteria</taxon>
        <taxon>Pseudomonadati</taxon>
        <taxon>Thermodesulfobacteriota</taxon>
        <taxon>Desulfobacteria</taxon>
        <taxon>Desulfobacterales</taxon>
        <taxon>Desulfolunaceae</taxon>
        <taxon>Desulfoluna</taxon>
    </lineage>
</organism>
<protein>
    <submittedName>
        <fullName evidence="9">Oxygen-insensitive NAD(P)H-dependent nitroreductase NfsB</fullName>
    </submittedName>
</protein>
<keyword evidence="5" id="KW-0521">NADP</keyword>
<accession>A0ABM7PIG6</accession>
<sequence>MNMTLIDVVHRRYSAKAFAPEKKISDAHLEQLMALLRFSPSSVNSQPWHFIIASTDEGKKRITSGTQGFYTFNEAKVLDASHVVLFCAKTDIDEAYTLKLLEQEDLDGRFAEPGFKDDNHIGRSIFVNMHRFDLKDAQHWMEKQVYLNMGTLLLGAGALGIDAVPIEGLDPKALDEEFGLREKGYTALAIVALGYHSEEDFNASLPKSRFPEEEIFTILP</sequence>
<gene>
    <name evidence="9" type="ORF">DSLASN_25950</name>
</gene>
<comment type="similarity">
    <text evidence="2">Belongs to the nitroreductase family.</text>
</comment>
<feature type="domain" description="Nitroreductase" evidence="8">
    <location>
        <begin position="11"/>
        <end position="195"/>
    </location>
</feature>
<dbReference type="Pfam" id="PF00881">
    <property type="entry name" value="Nitroreductase"/>
    <property type="match status" value="1"/>
</dbReference>
<keyword evidence="4" id="KW-0288">FMN</keyword>
<keyword evidence="6" id="KW-0560">Oxidoreductase</keyword>
<evidence type="ECO:0000313" key="9">
    <source>
        <dbReference type="EMBL" id="BCS96963.1"/>
    </source>
</evidence>
<evidence type="ECO:0000256" key="4">
    <source>
        <dbReference type="ARBA" id="ARBA00022643"/>
    </source>
</evidence>
<dbReference type="Gene3D" id="3.40.109.10">
    <property type="entry name" value="NADH Oxidase"/>
    <property type="match status" value="1"/>
</dbReference>
<dbReference type="Proteomes" id="UP001320148">
    <property type="component" value="Chromosome"/>
</dbReference>
<dbReference type="PANTHER" id="PTHR23026">
    <property type="entry name" value="NADPH NITROREDUCTASE"/>
    <property type="match status" value="1"/>
</dbReference>
<name>A0ABM7PIG6_9BACT</name>
<proteinExistence type="inferred from homology"/>